<dbReference type="Gene3D" id="3.40.190.10">
    <property type="entry name" value="Periplasmic binding protein-like II"/>
    <property type="match status" value="1"/>
</dbReference>
<dbReference type="Proteomes" id="UP000435304">
    <property type="component" value="Unassembled WGS sequence"/>
</dbReference>
<evidence type="ECO:0000256" key="4">
    <source>
        <dbReference type="ARBA" id="ARBA00022729"/>
    </source>
</evidence>
<keyword evidence="3" id="KW-0813">Transport</keyword>
<dbReference type="AlphaFoldDB" id="A0A6A9UUX8"/>
<proteinExistence type="inferred from homology"/>
<dbReference type="PANTHER" id="PTHR43649">
    <property type="entry name" value="ARABINOSE-BINDING PROTEIN-RELATED"/>
    <property type="match status" value="1"/>
</dbReference>
<dbReference type="RefSeq" id="WP_156608666.1">
    <property type="nucleotide sequence ID" value="NZ_WPCU01000004.1"/>
</dbReference>
<evidence type="ECO:0000313" key="6">
    <source>
        <dbReference type="EMBL" id="MVA75545.1"/>
    </source>
</evidence>
<reference evidence="6 7" key="1">
    <citation type="submission" date="2019-12" db="EMBL/GenBank/DDBJ databases">
        <title>Auraticoccus cholistani sp. nov., an actinomycete isolated from soil of Cholistan desert.</title>
        <authorList>
            <person name="Cheema M.T."/>
        </authorList>
    </citation>
    <scope>NUCLEOTIDE SEQUENCE [LARGE SCALE GENOMIC DNA]</scope>
    <source>
        <strain evidence="6 7">F435</strain>
    </source>
</reference>
<evidence type="ECO:0000313" key="7">
    <source>
        <dbReference type="Proteomes" id="UP000435304"/>
    </source>
</evidence>
<evidence type="ECO:0000256" key="3">
    <source>
        <dbReference type="ARBA" id="ARBA00022448"/>
    </source>
</evidence>
<evidence type="ECO:0000256" key="5">
    <source>
        <dbReference type="SAM" id="SignalP"/>
    </source>
</evidence>
<accession>A0A6A9UUX8</accession>
<feature type="signal peptide" evidence="5">
    <location>
        <begin position="1"/>
        <end position="25"/>
    </location>
</feature>
<dbReference type="GO" id="GO:0030313">
    <property type="term" value="C:cell envelope"/>
    <property type="evidence" value="ECO:0007669"/>
    <property type="project" value="UniProtKB-SubCell"/>
</dbReference>
<gene>
    <name evidence="6" type="ORF">GC722_05815</name>
</gene>
<dbReference type="InterPro" id="IPR050490">
    <property type="entry name" value="Bact_solute-bd_prot1"/>
</dbReference>
<dbReference type="CDD" id="cd13585">
    <property type="entry name" value="PBP2_TMBP_like"/>
    <property type="match status" value="1"/>
</dbReference>
<evidence type="ECO:0000256" key="1">
    <source>
        <dbReference type="ARBA" id="ARBA00004196"/>
    </source>
</evidence>
<dbReference type="PROSITE" id="PS51257">
    <property type="entry name" value="PROKAR_LIPOPROTEIN"/>
    <property type="match status" value="1"/>
</dbReference>
<dbReference type="Pfam" id="PF13416">
    <property type="entry name" value="SBP_bac_8"/>
    <property type="match status" value="1"/>
</dbReference>
<feature type="chain" id="PRO_5038598908" evidence="5">
    <location>
        <begin position="26"/>
        <end position="456"/>
    </location>
</feature>
<comment type="caution">
    <text evidence="6">The sequence shown here is derived from an EMBL/GenBank/DDBJ whole genome shotgun (WGS) entry which is preliminary data.</text>
</comment>
<dbReference type="SUPFAM" id="SSF53850">
    <property type="entry name" value="Periplasmic binding protein-like II"/>
    <property type="match status" value="1"/>
</dbReference>
<dbReference type="PANTHER" id="PTHR43649:SF31">
    <property type="entry name" value="SN-GLYCEROL-3-PHOSPHATE-BINDING PERIPLASMIC PROTEIN UGPB"/>
    <property type="match status" value="1"/>
</dbReference>
<keyword evidence="4 5" id="KW-0732">Signal</keyword>
<sequence length="456" mass="49290">MSARPTPRRRRLAAALATLPVLVAASGCGGDQGAGDAQVIDYWLWDSSQQPGYEQCAQAFEAENPGLDVRITQSGWDDYWSRLTAGFIADQAPDVFTNHLTKYPQFVDLQVLLPLDELEATADLDPADYQPGLAELWQGQDGHQYGSPKDWDTVGLFYDRAVLEEAGLSPDDLADLEWNPRDGGTFEQVIAHLSVDANGVRGDEPGFDKENVEVFGLGASGSGGDNFGQTQWSPFTGSLPTWTATETNPWGSEFNFDDPAFQETLEWYYGLAEKGYMPRYDTFGPSSDSYQQFAAGRAALALNGSWMISSFASVEGVELGVAPTPIGPSGQRASMYNGLADSVTRFADDPEAAARWVEFLGGTTCQDIIGESGVVFPATPSGTEKSIQARSEAGIDVSAFTDHIEDETTFLFPVTEHGADITALLQPAMDAVYIGSEPASSLTEVNEQVNRLFDYG</sequence>
<dbReference type="EMBL" id="WPCU01000004">
    <property type="protein sequence ID" value="MVA75545.1"/>
    <property type="molecule type" value="Genomic_DNA"/>
</dbReference>
<keyword evidence="7" id="KW-1185">Reference proteome</keyword>
<comment type="similarity">
    <text evidence="2">Belongs to the bacterial solute-binding protein 1 family.</text>
</comment>
<comment type="subcellular location">
    <subcellularLocation>
        <location evidence="1">Cell envelope</location>
    </subcellularLocation>
</comment>
<name>A0A6A9UUX8_9ACTN</name>
<organism evidence="6 7">
    <name type="scientific">Auraticoccus cholistanensis</name>
    <dbReference type="NCBI Taxonomy" id="2656650"/>
    <lineage>
        <taxon>Bacteria</taxon>
        <taxon>Bacillati</taxon>
        <taxon>Actinomycetota</taxon>
        <taxon>Actinomycetes</taxon>
        <taxon>Propionibacteriales</taxon>
        <taxon>Propionibacteriaceae</taxon>
        <taxon>Auraticoccus</taxon>
    </lineage>
</organism>
<dbReference type="InterPro" id="IPR006059">
    <property type="entry name" value="SBP"/>
</dbReference>
<evidence type="ECO:0000256" key="2">
    <source>
        <dbReference type="ARBA" id="ARBA00008520"/>
    </source>
</evidence>
<protein>
    <submittedName>
        <fullName evidence="6">Extracellular solute-binding protein</fullName>
    </submittedName>
</protein>